<organism evidence="2 3">
    <name type="scientific">Rotaria magnacalcarata</name>
    <dbReference type="NCBI Taxonomy" id="392030"/>
    <lineage>
        <taxon>Eukaryota</taxon>
        <taxon>Metazoa</taxon>
        <taxon>Spiralia</taxon>
        <taxon>Gnathifera</taxon>
        <taxon>Rotifera</taxon>
        <taxon>Eurotatoria</taxon>
        <taxon>Bdelloidea</taxon>
        <taxon>Philodinida</taxon>
        <taxon>Philodinidae</taxon>
        <taxon>Rotaria</taxon>
    </lineage>
</organism>
<gene>
    <name evidence="2" type="ORF">MBJ925_LOCUS16620</name>
</gene>
<evidence type="ECO:0000259" key="1">
    <source>
        <dbReference type="PROSITE" id="PS50181"/>
    </source>
</evidence>
<protein>
    <recommendedName>
        <fullName evidence="1">F-box domain-containing protein</fullName>
    </recommendedName>
</protein>
<evidence type="ECO:0000313" key="2">
    <source>
        <dbReference type="EMBL" id="CAF2070447.1"/>
    </source>
</evidence>
<feature type="domain" description="F-box" evidence="1">
    <location>
        <begin position="5"/>
        <end position="51"/>
    </location>
</feature>
<reference evidence="2" key="1">
    <citation type="submission" date="2021-02" db="EMBL/GenBank/DDBJ databases">
        <authorList>
            <person name="Nowell W R."/>
        </authorList>
    </citation>
    <scope>NUCLEOTIDE SEQUENCE</scope>
</reference>
<dbReference type="EMBL" id="CAJNRE010008061">
    <property type="protein sequence ID" value="CAF2070447.1"/>
    <property type="molecule type" value="Genomic_DNA"/>
</dbReference>
<dbReference type="SUPFAM" id="SSF81383">
    <property type="entry name" value="F-box domain"/>
    <property type="match status" value="1"/>
</dbReference>
<dbReference type="AlphaFoldDB" id="A0A816RCU6"/>
<name>A0A816RCU6_9BILA</name>
<dbReference type="Proteomes" id="UP000663824">
    <property type="component" value="Unassembled WGS sequence"/>
</dbReference>
<proteinExistence type="predicted"/>
<evidence type="ECO:0000313" key="3">
    <source>
        <dbReference type="Proteomes" id="UP000663824"/>
    </source>
</evidence>
<accession>A0A816RCU6</accession>
<dbReference type="PROSITE" id="PS50181">
    <property type="entry name" value="FBOX"/>
    <property type="match status" value="1"/>
</dbReference>
<comment type="caution">
    <text evidence="2">The sequence shown here is derived from an EMBL/GenBank/DDBJ whole genome shotgun (WGS) entry which is preliminary data.</text>
</comment>
<dbReference type="InterPro" id="IPR036047">
    <property type="entry name" value="F-box-like_dom_sf"/>
</dbReference>
<dbReference type="Pfam" id="PF12937">
    <property type="entry name" value="F-box-like"/>
    <property type="match status" value="1"/>
</dbReference>
<dbReference type="InterPro" id="IPR001810">
    <property type="entry name" value="F-box_dom"/>
</dbReference>
<sequence>MKDLLVQLDDLPDEILMYIFKKLCNGEVLYSLMDVNQRLDRIVHDTIFTRDSCLLEYYESPLTHMSKNQISSLFINLITKDDPFSMRTSISIIVTEIFKRCANLRCLKLNPSLFDLDTLNNSMAYRTTTCSTLLELHVTLTHMPDCLYILDGHFDQLRIPHVTCDRTCFELLDTEHRLKLLPNLRIFSLCCEAKIFCCNESIVLLSRRMLNLEELDLNFAIKHYEKFIDGDTLKKDTIS</sequence>